<dbReference type="InterPro" id="IPR021109">
    <property type="entry name" value="Peptidase_aspartic_dom_sf"/>
</dbReference>
<gene>
    <name evidence="2" type="ORF">N658DRAFT_390322</name>
</gene>
<organism evidence="2 3">
    <name type="scientific">Parathielavia hyrcaniae</name>
    <dbReference type="NCBI Taxonomy" id="113614"/>
    <lineage>
        <taxon>Eukaryota</taxon>
        <taxon>Fungi</taxon>
        <taxon>Dikarya</taxon>
        <taxon>Ascomycota</taxon>
        <taxon>Pezizomycotina</taxon>
        <taxon>Sordariomycetes</taxon>
        <taxon>Sordariomycetidae</taxon>
        <taxon>Sordariales</taxon>
        <taxon>Chaetomiaceae</taxon>
        <taxon>Parathielavia</taxon>
    </lineage>
</organism>
<evidence type="ECO:0000313" key="3">
    <source>
        <dbReference type="Proteomes" id="UP001305647"/>
    </source>
</evidence>
<feature type="region of interest" description="Disordered" evidence="1">
    <location>
        <begin position="162"/>
        <end position="184"/>
    </location>
</feature>
<sequence length="184" mass="20935">LSKLIGGPSFITQLTLASNGIGIRVKGLADTGADGYIFGDRKAMKIIADKLNLERQDIGRTIPVTAFDGSPGRGIDNTYKVDAWLDGRVERKAPVLEIDLGPANHQVILGRRFFEIHDIKLDVRKRRFIWPDSRRDDKIDRILEIPFGNLLPKLVDAEHQAEVDRREREMQAQIERQKAQKEQR</sequence>
<reference evidence="2" key="2">
    <citation type="submission" date="2023-05" db="EMBL/GenBank/DDBJ databases">
        <authorList>
            <consortium name="Lawrence Berkeley National Laboratory"/>
            <person name="Steindorff A."/>
            <person name="Hensen N."/>
            <person name="Bonometti L."/>
            <person name="Westerberg I."/>
            <person name="Brannstrom I.O."/>
            <person name="Guillou S."/>
            <person name="Cros-Aarteil S."/>
            <person name="Calhoun S."/>
            <person name="Haridas S."/>
            <person name="Kuo A."/>
            <person name="Mondo S."/>
            <person name="Pangilinan J."/>
            <person name="Riley R."/>
            <person name="Labutti K."/>
            <person name="Andreopoulos B."/>
            <person name="Lipzen A."/>
            <person name="Chen C."/>
            <person name="Yanf M."/>
            <person name="Daum C."/>
            <person name="Ng V."/>
            <person name="Clum A."/>
            <person name="Ohm R."/>
            <person name="Martin F."/>
            <person name="Silar P."/>
            <person name="Natvig D."/>
            <person name="Lalanne C."/>
            <person name="Gautier V."/>
            <person name="Ament-Velasquez S.L."/>
            <person name="Kruys A."/>
            <person name="Hutchinson M.I."/>
            <person name="Powell A.J."/>
            <person name="Barry K."/>
            <person name="Miller A.N."/>
            <person name="Grigoriev I.V."/>
            <person name="Debuchy R."/>
            <person name="Gladieux P."/>
            <person name="Thoren M.H."/>
            <person name="Johannesson H."/>
        </authorList>
    </citation>
    <scope>NUCLEOTIDE SEQUENCE</scope>
    <source>
        <strain evidence="2">CBS 757.83</strain>
    </source>
</reference>
<comment type="caution">
    <text evidence="2">The sequence shown here is derived from an EMBL/GenBank/DDBJ whole genome shotgun (WGS) entry which is preliminary data.</text>
</comment>
<name>A0AAN6T2J7_9PEZI</name>
<feature type="non-terminal residue" evidence="2">
    <location>
        <position position="184"/>
    </location>
</feature>
<feature type="non-terminal residue" evidence="2">
    <location>
        <position position="1"/>
    </location>
</feature>
<dbReference type="Proteomes" id="UP001305647">
    <property type="component" value="Unassembled WGS sequence"/>
</dbReference>
<evidence type="ECO:0000256" key="1">
    <source>
        <dbReference type="SAM" id="MobiDB-lite"/>
    </source>
</evidence>
<dbReference type="CDD" id="cd00303">
    <property type="entry name" value="retropepsin_like"/>
    <property type="match status" value="1"/>
</dbReference>
<protein>
    <submittedName>
        <fullName evidence="2">Uncharacterized protein</fullName>
    </submittedName>
</protein>
<keyword evidence="3" id="KW-1185">Reference proteome</keyword>
<reference evidence="2" key="1">
    <citation type="journal article" date="2023" name="Mol. Phylogenet. Evol.">
        <title>Genome-scale phylogeny and comparative genomics of the fungal order Sordariales.</title>
        <authorList>
            <person name="Hensen N."/>
            <person name="Bonometti L."/>
            <person name="Westerberg I."/>
            <person name="Brannstrom I.O."/>
            <person name="Guillou S."/>
            <person name="Cros-Aarteil S."/>
            <person name="Calhoun S."/>
            <person name="Haridas S."/>
            <person name="Kuo A."/>
            <person name="Mondo S."/>
            <person name="Pangilinan J."/>
            <person name="Riley R."/>
            <person name="LaButti K."/>
            <person name="Andreopoulos B."/>
            <person name="Lipzen A."/>
            <person name="Chen C."/>
            <person name="Yan M."/>
            <person name="Daum C."/>
            <person name="Ng V."/>
            <person name="Clum A."/>
            <person name="Steindorff A."/>
            <person name="Ohm R.A."/>
            <person name="Martin F."/>
            <person name="Silar P."/>
            <person name="Natvig D.O."/>
            <person name="Lalanne C."/>
            <person name="Gautier V."/>
            <person name="Ament-Velasquez S.L."/>
            <person name="Kruys A."/>
            <person name="Hutchinson M.I."/>
            <person name="Powell A.J."/>
            <person name="Barry K."/>
            <person name="Miller A.N."/>
            <person name="Grigoriev I.V."/>
            <person name="Debuchy R."/>
            <person name="Gladieux P."/>
            <person name="Hiltunen Thoren M."/>
            <person name="Johannesson H."/>
        </authorList>
    </citation>
    <scope>NUCLEOTIDE SEQUENCE</scope>
    <source>
        <strain evidence="2">CBS 757.83</strain>
    </source>
</reference>
<evidence type="ECO:0000313" key="2">
    <source>
        <dbReference type="EMBL" id="KAK4102448.1"/>
    </source>
</evidence>
<dbReference type="AlphaFoldDB" id="A0AAN6T2J7"/>
<dbReference type="EMBL" id="MU863631">
    <property type="protein sequence ID" value="KAK4102448.1"/>
    <property type="molecule type" value="Genomic_DNA"/>
</dbReference>
<dbReference type="Gene3D" id="2.40.70.10">
    <property type="entry name" value="Acid Proteases"/>
    <property type="match status" value="1"/>
</dbReference>
<accession>A0AAN6T2J7</accession>
<proteinExistence type="predicted"/>